<name>G0U2Y9_TRYVY</name>
<dbReference type="InterPro" id="IPR053248">
    <property type="entry name" value="Zinc_finger_MYND_domain"/>
</dbReference>
<gene>
    <name evidence="1" type="ORF">TVY486_0904650</name>
</gene>
<dbReference type="PANTHER" id="PTHR46533">
    <property type="entry name" value="ZINC FINGER MYND DOMAIN-CONTAINING PROTEIN 12"/>
    <property type="match status" value="1"/>
</dbReference>
<sequence length="373" mass="42149">MSHSKQGWRTPAARVAIKENNDVLDIENVGWASLESKFDDLMRLMDMPTSGINALAARSAHCDQVGAVVVQLLNRAQDESRRLLVEGNGEAAAETGVKVLRLKEKFYGKKNIRLVPAYFHLARTHQFLGRFGNAEEMLSLSQLIILQNPNDADAAVKAELHQTFGLLYATDNKLEAAVKHLACATYYMSVLNGPEHVLTTFVYFDLANVFATKANMESAMALYDTVKSIWVKHLRHVLKQIVEDAMTAKLVKRYDDDDVEKLDGYESARSFGMENLADVYKMLQGILTIQRERLTDSHPTTAAARFVFGLYLIWVSNNEGAAEHLRIARAVSQKFYGEKHPVVQEIEEWCEWFEIPLEVCEVDNREPKKDSLL</sequence>
<accession>G0U2Y9</accession>
<dbReference type="AlphaFoldDB" id="G0U2Y9"/>
<dbReference type="InterPro" id="IPR011990">
    <property type="entry name" value="TPR-like_helical_dom_sf"/>
</dbReference>
<reference evidence="1" key="1">
    <citation type="journal article" date="2012" name="Proc. Natl. Acad. Sci. U.S.A.">
        <title>Antigenic diversity is generated by distinct evolutionary mechanisms in African trypanosome species.</title>
        <authorList>
            <person name="Jackson A.P."/>
            <person name="Berry A."/>
            <person name="Aslett M."/>
            <person name="Allison H.C."/>
            <person name="Burton P."/>
            <person name="Vavrova-Anderson J."/>
            <person name="Brown R."/>
            <person name="Browne H."/>
            <person name="Corton N."/>
            <person name="Hauser H."/>
            <person name="Gamble J."/>
            <person name="Gilderthorp R."/>
            <person name="Marcello L."/>
            <person name="McQuillan J."/>
            <person name="Otto T.D."/>
            <person name="Quail M.A."/>
            <person name="Sanders M.J."/>
            <person name="van Tonder A."/>
            <person name="Ginger M.L."/>
            <person name="Field M.C."/>
            <person name="Barry J.D."/>
            <person name="Hertz-Fowler C."/>
            <person name="Berriman M."/>
        </authorList>
    </citation>
    <scope>NUCLEOTIDE SEQUENCE</scope>
    <source>
        <strain evidence="1">Y486</strain>
    </source>
</reference>
<dbReference type="Gene3D" id="1.25.40.10">
    <property type="entry name" value="Tetratricopeptide repeat domain"/>
    <property type="match status" value="2"/>
</dbReference>
<dbReference type="EMBL" id="HE573025">
    <property type="protein sequence ID" value="CCC50644.1"/>
    <property type="molecule type" value="Genomic_DNA"/>
</dbReference>
<dbReference type="VEuPathDB" id="TriTrypDB:TvY486_0904650"/>
<dbReference type="PANTHER" id="PTHR46533:SF1">
    <property type="entry name" value="ZINC FINGER MYND DOMAIN-CONTAINING PROTEIN 12"/>
    <property type="match status" value="1"/>
</dbReference>
<organism evidence="1">
    <name type="scientific">Trypanosoma vivax (strain Y486)</name>
    <dbReference type="NCBI Taxonomy" id="1055687"/>
    <lineage>
        <taxon>Eukaryota</taxon>
        <taxon>Discoba</taxon>
        <taxon>Euglenozoa</taxon>
        <taxon>Kinetoplastea</taxon>
        <taxon>Metakinetoplastina</taxon>
        <taxon>Trypanosomatida</taxon>
        <taxon>Trypanosomatidae</taxon>
        <taxon>Trypanosoma</taxon>
        <taxon>Duttonella</taxon>
    </lineage>
</organism>
<dbReference type="OMA" id="KEIWYAH"/>
<dbReference type="SUPFAM" id="SSF48452">
    <property type="entry name" value="TPR-like"/>
    <property type="match status" value="1"/>
</dbReference>
<evidence type="ECO:0000313" key="1">
    <source>
        <dbReference type="EMBL" id="CCC50644.1"/>
    </source>
</evidence>
<proteinExistence type="predicted"/>
<protein>
    <submittedName>
        <fullName evidence="1">Uncharacterized protein</fullName>
    </submittedName>
</protein>